<organism evidence="2 3">
    <name type="scientific">Paenibacillus sedimenti</name>
    <dbReference type="NCBI Taxonomy" id="2770274"/>
    <lineage>
        <taxon>Bacteria</taxon>
        <taxon>Bacillati</taxon>
        <taxon>Bacillota</taxon>
        <taxon>Bacilli</taxon>
        <taxon>Bacillales</taxon>
        <taxon>Paenibacillaceae</taxon>
        <taxon>Paenibacillus</taxon>
    </lineage>
</organism>
<dbReference type="InterPro" id="IPR009414">
    <property type="entry name" value="DUF1064"/>
</dbReference>
<name>A0A926KS67_9BACL</name>
<reference evidence="2" key="1">
    <citation type="submission" date="2020-09" db="EMBL/GenBank/DDBJ databases">
        <title>Draft Genome Sequence of Paenibacillus sp. WST5.</title>
        <authorList>
            <person name="Bao Z."/>
        </authorList>
    </citation>
    <scope>NUCLEOTIDE SEQUENCE</scope>
    <source>
        <strain evidence="2">WST5</strain>
    </source>
</reference>
<evidence type="ECO:0000313" key="3">
    <source>
        <dbReference type="Proteomes" id="UP000650466"/>
    </source>
</evidence>
<dbReference type="EMBL" id="JACVVD010000004">
    <property type="protein sequence ID" value="MBD0381224.1"/>
    <property type="molecule type" value="Genomic_DNA"/>
</dbReference>
<gene>
    <name evidence="2" type="ORF">ICC18_13955</name>
</gene>
<dbReference type="Pfam" id="PF06356">
    <property type="entry name" value="DUF1064"/>
    <property type="match status" value="1"/>
</dbReference>
<dbReference type="Proteomes" id="UP000650466">
    <property type="component" value="Unassembled WGS sequence"/>
</dbReference>
<evidence type="ECO:0000256" key="1">
    <source>
        <dbReference type="SAM" id="MobiDB-lite"/>
    </source>
</evidence>
<dbReference type="AlphaFoldDB" id="A0A926KS67"/>
<sequence length="193" mass="22224">MRFGARKKTEGAAPASKYNASKAILYLDTEKLVKVTAPELKEFKETKYDEIRHILFDSDMEGRYYRDVLLPDIKAGLIRVEMQPKFTLLEKQDKEGIKHQAITYTPDFKIIPFTGRAFFVDVKGAEDQKFPLKRKMFDAKFPEYPPLVVMKYKKKFGGWITIEEHDKQMRAENKQKKAVSAAASAQPNGEGPR</sequence>
<dbReference type="RefSeq" id="WP_188175018.1">
    <property type="nucleotide sequence ID" value="NZ_JACVVD010000004.1"/>
</dbReference>
<accession>A0A926KS67</accession>
<proteinExistence type="predicted"/>
<comment type="caution">
    <text evidence="2">The sequence shown here is derived from an EMBL/GenBank/DDBJ whole genome shotgun (WGS) entry which is preliminary data.</text>
</comment>
<keyword evidence="3" id="KW-1185">Reference proteome</keyword>
<feature type="region of interest" description="Disordered" evidence="1">
    <location>
        <begin position="170"/>
        <end position="193"/>
    </location>
</feature>
<evidence type="ECO:0000313" key="2">
    <source>
        <dbReference type="EMBL" id="MBD0381224.1"/>
    </source>
</evidence>
<protein>
    <submittedName>
        <fullName evidence="2">DUF1064 domain-containing protein</fullName>
    </submittedName>
</protein>